<reference evidence="1 2" key="1">
    <citation type="journal article" date="2015" name="Genome Biol.">
        <title>Comparative genomics of Steinernema reveals deeply conserved gene regulatory networks.</title>
        <authorList>
            <person name="Dillman A.R."/>
            <person name="Macchietto M."/>
            <person name="Porter C.F."/>
            <person name="Rogers A."/>
            <person name="Williams B."/>
            <person name="Antoshechkin I."/>
            <person name="Lee M.M."/>
            <person name="Goodwin Z."/>
            <person name="Lu X."/>
            <person name="Lewis E.E."/>
            <person name="Goodrich-Blair H."/>
            <person name="Stock S.P."/>
            <person name="Adams B.J."/>
            <person name="Sternberg P.W."/>
            <person name="Mortazavi A."/>
        </authorList>
    </citation>
    <scope>NUCLEOTIDE SEQUENCE [LARGE SCALE GENOMIC DNA]</scope>
    <source>
        <strain evidence="1 2">ALL</strain>
    </source>
</reference>
<name>A0A4U5MCS3_STECR</name>
<comment type="caution">
    <text evidence="1">The sequence shown here is derived from an EMBL/GenBank/DDBJ whole genome shotgun (WGS) entry which is preliminary data.</text>
</comment>
<gene>
    <name evidence="1" type="ORF">L596_023068</name>
</gene>
<evidence type="ECO:0000313" key="1">
    <source>
        <dbReference type="EMBL" id="TKR66832.1"/>
    </source>
</evidence>
<sequence>MYLFYVGFNDTSDLRSKLVSLSTMTLNYKIKNLKEATHKINARLVEFRVAVIPIFCFAQDVVHSAFHKRL</sequence>
<dbReference type="Proteomes" id="UP000298663">
    <property type="component" value="Unassembled WGS sequence"/>
</dbReference>
<dbReference type="AlphaFoldDB" id="A0A4U5MCS3"/>
<accession>A0A4U5MCS3</accession>
<reference evidence="1 2" key="2">
    <citation type="journal article" date="2019" name="G3 (Bethesda)">
        <title>Hybrid Assembly of the Genome of the Entomopathogenic Nematode Steinernema carpocapsae Identifies the X-Chromosome.</title>
        <authorList>
            <person name="Serra L."/>
            <person name="Macchietto M."/>
            <person name="Macias-Munoz A."/>
            <person name="McGill C.J."/>
            <person name="Rodriguez I.M."/>
            <person name="Rodriguez B."/>
            <person name="Murad R."/>
            <person name="Mortazavi A."/>
        </authorList>
    </citation>
    <scope>NUCLEOTIDE SEQUENCE [LARGE SCALE GENOMIC DNA]</scope>
    <source>
        <strain evidence="1 2">ALL</strain>
    </source>
</reference>
<evidence type="ECO:0000313" key="2">
    <source>
        <dbReference type="Proteomes" id="UP000298663"/>
    </source>
</evidence>
<proteinExistence type="predicted"/>
<protein>
    <submittedName>
        <fullName evidence="1">Uncharacterized protein</fullName>
    </submittedName>
</protein>
<keyword evidence="2" id="KW-1185">Reference proteome</keyword>
<dbReference type="EMBL" id="AZBU02000008">
    <property type="protein sequence ID" value="TKR66832.1"/>
    <property type="molecule type" value="Genomic_DNA"/>
</dbReference>
<organism evidence="1 2">
    <name type="scientific">Steinernema carpocapsae</name>
    <name type="common">Entomopathogenic nematode</name>
    <dbReference type="NCBI Taxonomy" id="34508"/>
    <lineage>
        <taxon>Eukaryota</taxon>
        <taxon>Metazoa</taxon>
        <taxon>Ecdysozoa</taxon>
        <taxon>Nematoda</taxon>
        <taxon>Chromadorea</taxon>
        <taxon>Rhabditida</taxon>
        <taxon>Tylenchina</taxon>
        <taxon>Panagrolaimomorpha</taxon>
        <taxon>Strongyloidoidea</taxon>
        <taxon>Steinernematidae</taxon>
        <taxon>Steinernema</taxon>
    </lineage>
</organism>